<reference evidence="1 2" key="1">
    <citation type="journal article" date="2019" name="PLoS Negl. Trop. Dis.">
        <title>Whole genome sequencing of Entamoeba nuttalli reveals mammalian host-related molecular signatures and a novel octapeptide-repeat surface protein.</title>
        <authorList>
            <person name="Tanaka M."/>
            <person name="Makiuchi T."/>
            <person name="Komiyama T."/>
            <person name="Shiina T."/>
            <person name="Osaki K."/>
            <person name="Tachibana H."/>
        </authorList>
    </citation>
    <scope>NUCLEOTIDE SEQUENCE [LARGE SCALE GENOMIC DNA]</scope>
    <source>
        <strain evidence="1 2">P19-061405</strain>
    </source>
</reference>
<protein>
    <submittedName>
        <fullName evidence="1">Uncharacterized protein</fullName>
    </submittedName>
</protein>
<accession>A0ABQ0DBG9</accession>
<organism evidence="1 2">
    <name type="scientific">Entamoeba nuttalli</name>
    <dbReference type="NCBI Taxonomy" id="412467"/>
    <lineage>
        <taxon>Eukaryota</taxon>
        <taxon>Amoebozoa</taxon>
        <taxon>Evosea</taxon>
        <taxon>Archamoebae</taxon>
        <taxon>Mastigamoebida</taxon>
        <taxon>Entamoebidae</taxon>
        <taxon>Entamoeba</taxon>
    </lineage>
</organism>
<keyword evidence="2" id="KW-1185">Reference proteome</keyword>
<sequence length="135" mass="16219">MFHFHETYKEYQNHETRVLDYLEEILYILKDMFGIIQKVIDKEFSDMLKYFIKTSKVLREIKKLLSVIKSIMVLVTNLSDVCIIVIHLNINVDDSHIKILENVLIIIKNRVNKFKVLWMKKRTMKKIIQRLSPPI</sequence>
<dbReference type="EMBL" id="BAAFRS010000049">
    <property type="protein sequence ID" value="GAB1220195.1"/>
    <property type="molecule type" value="Genomic_DNA"/>
</dbReference>
<gene>
    <name evidence="1" type="ORF">ENUP19_0049G0003</name>
</gene>
<evidence type="ECO:0000313" key="2">
    <source>
        <dbReference type="Proteomes" id="UP001628156"/>
    </source>
</evidence>
<comment type="caution">
    <text evidence="1">The sequence shown here is derived from an EMBL/GenBank/DDBJ whole genome shotgun (WGS) entry which is preliminary data.</text>
</comment>
<evidence type="ECO:0000313" key="1">
    <source>
        <dbReference type="EMBL" id="GAB1220195.1"/>
    </source>
</evidence>
<dbReference type="Proteomes" id="UP001628156">
    <property type="component" value="Unassembled WGS sequence"/>
</dbReference>
<proteinExistence type="predicted"/>
<name>A0ABQ0DBG9_9EUKA</name>